<gene>
    <name evidence="1" type="ORF">SPARVUS_LOCUS9592547</name>
</gene>
<protein>
    <submittedName>
        <fullName evidence="1">Uncharacterized protein</fullName>
    </submittedName>
</protein>
<comment type="caution">
    <text evidence="1">The sequence shown here is derived from an EMBL/GenBank/DDBJ whole genome shotgun (WGS) entry which is preliminary data.</text>
</comment>
<evidence type="ECO:0000313" key="1">
    <source>
        <dbReference type="EMBL" id="CAI9582071.1"/>
    </source>
</evidence>
<reference evidence="1" key="1">
    <citation type="submission" date="2023-05" db="EMBL/GenBank/DDBJ databases">
        <authorList>
            <person name="Stuckert A."/>
        </authorList>
    </citation>
    <scope>NUCLEOTIDE SEQUENCE</scope>
</reference>
<name>A0ABN9EB18_9NEOB</name>
<dbReference type="Proteomes" id="UP001162483">
    <property type="component" value="Unassembled WGS sequence"/>
</dbReference>
<organism evidence="1 2">
    <name type="scientific">Staurois parvus</name>
    <dbReference type="NCBI Taxonomy" id="386267"/>
    <lineage>
        <taxon>Eukaryota</taxon>
        <taxon>Metazoa</taxon>
        <taxon>Chordata</taxon>
        <taxon>Craniata</taxon>
        <taxon>Vertebrata</taxon>
        <taxon>Euteleostomi</taxon>
        <taxon>Amphibia</taxon>
        <taxon>Batrachia</taxon>
        <taxon>Anura</taxon>
        <taxon>Neobatrachia</taxon>
        <taxon>Ranoidea</taxon>
        <taxon>Ranidae</taxon>
        <taxon>Staurois</taxon>
    </lineage>
</organism>
<accession>A0ABN9EB18</accession>
<sequence>MTRDCGCTTGDDQTLRTQYRRRPETVDIVQEIICTLQCFRKWTAKGKPGGPGQRQP</sequence>
<keyword evidence="2" id="KW-1185">Reference proteome</keyword>
<dbReference type="EMBL" id="CATNWA010015329">
    <property type="protein sequence ID" value="CAI9582071.1"/>
    <property type="molecule type" value="Genomic_DNA"/>
</dbReference>
<proteinExistence type="predicted"/>
<evidence type="ECO:0000313" key="2">
    <source>
        <dbReference type="Proteomes" id="UP001162483"/>
    </source>
</evidence>